<evidence type="ECO:0000313" key="1">
    <source>
        <dbReference type="EMBL" id="CAB5042902.1"/>
    </source>
</evidence>
<dbReference type="EMBL" id="CAFBPZ010000164">
    <property type="protein sequence ID" value="CAB5042902.1"/>
    <property type="molecule type" value="Genomic_DNA"/>
</dbReference>
<sequence>MIGYALPEETREVIDLRNGWIVGRCGRLGDDNA</sequence>
<accession>A0A6J7SQ00</accession>
<proteinExistence type="predicted"/>
<name>A0A6J7SQ00_9ZZZZ</name>
<reference evidence="1" key="1">
    <citation type="submission" date="2020-05" db="EMBL/GenBank/DDBJ databases">
        <authorList>
            <person name="Chiriac C."/>
            <person name="Salcher M."/>
            <person name="Ghai R."/>
            <person name="Kavagutti S V."/>
        </authorList>
    </citation>
    <scope>NUCLEOTIDE SEQUENCE</scope>
</reference>
<gene>
    <name evidence="1" type="ORF">UFOPK4237_01645</name>
</gene>
<protein>
    <submittedName>
        <fullName evidence="1">Unannotated protein</fullName>
    </submittedName>
</protein>
<dbReference type="AlphaFoldDB" id="A0A6J7SQ00"/>
<organism evidence="1">
    <name type="scientific">freshwater metagenome</name>
    <dbReference type="NCBI Taxonomy" id="449393"/>
    <lineage>
        <taxon>unclassified sequences</taxon>
        <taxon>metagenomes</taxon>
        <taxon>ecological metagenomes</taxon>
    </lineage>
</organism>